<name>B1WQC5_CROS5</name>
<keyword evidence="1" id="KW-0472">Membrane</keyword>
<reference evidence="2 3" key="1">
    <citation type="journal article" date="2008" name="Proc. Natl. Acad. Sci. U.S.A.">
        <title>The genome of Cyanothece 51142, a unicellular diazotrophic cyanobacterium important in the marine nitrogen cycle.</title>
        <authorList>
            <person name="Welsh E.A."/>
            <person name="Liberton M."/>
            <person name="Stoeckel J."/>
            <person name="Loh T."/>
            <person name="Elvitigala T."/>
            <person name="Wang C."/>
            <person name="Wollam A."/>
            <person name="Fulton R.S."/>
            <person name="Clifton S.W."/>
            <person name="Jacobs J.M."/>
            <person name="Aurora R."/>
            <person name="Ghosh B.K."/>
            <person name="Sherman L.A."/>
            <person name="Smith R.D."/>
            <person name="Wilson R.K."/>
            <person name="Pakrasi H.B."/>
        </authorList>
    </citation>
    <scope>NUCLEOTIDE SEQUENCE [LARGE SCALE GENOMIC DNA]</scope>
    <source>
        <strain evidence="3">ATCC 51142 / BH68</strain>
    </source>
</reference>
<feature type="transmembrane region" description="Helical" evidence="1">
    <location>
        <begin position="50"/>
        <end position="67"/>
    </location>
</feature>
<gene>
    <name evidence="2" type="ordered locus">cce_0696</name>
</gene>
<dbReference type="STRING" id="43989.cce_0696"/>
<sequence length="161" mass="19079">MKIMTLEKRIANIFRMSDEVWKHHTNPWSVWTRLTVLPLIILGFWSRSWFGWWSILIIVIALIWNWINPRVFPIPKHTNNWASKAVLGEKIWLDRDKINIPKHHQLAPSILSVMAALGIILVVFGLVQFSLYPILMGAILVYTGKLWFLDRMVWLYQDFKK</sequence>
<dbReference type="KEGG" id="cyt:cce_0696"/>
<protein>
    <submittedName>
        <fullName evidence="2">Uncharacterized protein</fullName>
    </submittedName>
</protein>
<dbReference type="AlphaFoldDB" id="B1WQC5"/>
<keyword evidence="3" id="KW-1185">Reference proteome</keyword>
<keyword evidence="1" id="KW-0812">Transmembrane</keyword>
<accession>B1WQC5</accession>
<keyword evidence="1" id="KW-1133">Transmembrane helix</keyword>
<proteinExistence type="predicted"/>
<dbReference type="Proteomes" id="UP000001203">
    <property type="component" value="Chromosome circular"/>
</dbReference>
<dbReference type="eggNOG" id="ENOG5031G5S">
    <property type="taxonomic scope" value="Bacteria"/>
</dbReference>
<feature type="transmembrane region" description="Helical" evidence="1">
    <location>
        <begin position="131"/>
        <end position="149"/>
    </location>
</feature>
<organism evidence="2 3">
    <name type="scientific">Crocosphaera subtropica (strain ATCC 51142 / BH68)</name>
    <name type="common">Cyanothece sp. (strain ATCC 51142)</name>
    <dbReference type="NCBI Taxonomy" id="43989"/>
    <lineage>
        <taxon>Bacteria</taxon>
        <taxon>Bacillati</taxon>
        <taxon>Cyanobacteriota</taxon>
        <taxon>Cyanophyceae</taxon>
        <taxon>Oscillatoriophycideae</taxon>
        <taxon>Chroococcales</taxon>
        <taxon>Aphanothecaceae</taxon>
        <taxon>Crocosphaera</taxon>
        <taxon>Crocosphaera subtropica</taxon>
    </lineage>
</organism>
<evidence type="ECO:0000313" key="3">
    <source>
        <dbReference type="Proteomes" id="UP000001203"/>
    </source>
</evidence>
<feature type="transmembrane region" description="Helical" evidence="1">
    <location>
        <begin position="106"/>
        <end position="125"/>
    </location>
</feature>
<dbReference type="EMBL" id="CP000806">
    <property type="protein sequence ID" value="ACB50047.1"/>
    <property type="molecule type" value="Genomic_DNA"/>
</dbReference>
<dbReference type="InterPro" id="IPR046595">
    <property type="entry name" value="DUF6653"/>
</dbReference>
<dbReference type="Pfam" id="PF20358">
    <property type="entry name" value="DUF6653"/>
    <property type="match status" value="1"/>
</dbReference>
<evidence type="ECO:0000313" key="2">
    <source>
        <dbReference type="EMBL" id="ACB50047.1"/>
    </source>
</evidence>
<evidence type="ECO:0000256" key="1">
    <source>
        <dbReference type="SAM" id="Phobius"/>
    </source>
</evidence>
<dbReference type="HOGENOM" id="CLU_125938_0_0_3"/>